<reference evidence="1 2" key="1">
    <citation type="submission" date="2019-03" db="EMBL/GenBank/DDBJ databases">
        <title>Genomic Encyclopedia of Type Strains, Phase IV (KMG-IV): sequencing the most valuable type-strain genomes for metagenomic binning, comparative biology and taxonomic classification.</title>
        <authorList>
            <person name="Goeker M."/>
        </authorList>
    </citation>
    <scope>NUCLEOTIDE SEQUENCE [LARGE SCALE GENOMIC DNA]</scope>
    <source>
        <strain evidence="1 2">LX-B</strain>
    </source>
</reference>
<dbReference type="Proteomes" id="UP000295008">
    <property type="component" value="Unassembled WGS sequence"/>
</dbReference>
<comment type="caution">
    <text evidence="1">The sequence shown here is derived from an EMBL/GenBank/DDBJ whole genome shotgun (WGS) entry which is preliminary data.</text>
</comment>
<name>A0A4R1S0A3_HYDET</name>
<dbReference type="AlphaFoldDB" id="A0A4R1S0A3"/>
<protein>
    <submittedName>
        <fullName evidence="1">Uncharacterized protein</fullName>
    </submittedName>
</protein>
<organism evidence="1 2">
    <name type="scientific">Hydrogenispora ethanolica</name>
    <dbReference type="NCBI Taxonomy" id="1082276"/>
    <lineage>
        <taxon>Bacteria</taxon>
        <taxon>Bacillati</taxon>
        <taxon>Bacillota</taxon>
        <taxon>Hydrogenispora</taxon>
    </lineage>
</organism>
<sequence>MSKNNTNDNIEWKIAIGESMHEKDTKDLEDILQQLADQDDESDE</sequence>
<keyword evidence="2" id="KW-1185">Reference proteome</keyword>
<proteinExistence type="predicted"/>
<accession>A0A4R1S0A3</accession>
<evidence type="ECO:0000313" key="1">
    <source>
        <dbReference type="EMBL" id="TCL72339.1"/>
    </source>
</evidence>
<dbReference type="EMBL" id="SLUN01000006">
    <property type="protein sequence ID" value="TCL72339.1"/>
    <property type="molecule type" value="Genomic_DNA"/>
</dbReference>
<dbReference type="RefSeq" id="WP_279388737.1">
    <property type="nucleotide sequence ID" value="NZ_SLUN01000006.1"/>
</dbReference>
<evidence type="ECO:0000313" key="2">
    <source>
        <dbReference type="Proteomes" id="UP000295008"/>
    </source>
</evidence>
<gene>
    <name evidence="1" type="ORF">EDC14_100649</name>
</gene>